<evidence type="ECO:0000313" key="2">
    <source>
        <dbReference type="Proteomes" id="UP000036520"/>
    </source>
</evidence>
<dbReference type="KEGG" id="camu:CA2015_0190"/>
<name>A0A0H4PN31_9BACT</name>
<dbReference type="EMBL" id="CP012040">
    <property type="protein sequence ID" value="AKP49672.1"/>
    <property type="molecule type" value="Genomic_DNA"/>
</dbReference>
<dbReference type="Proteomes" id="UP000036520">
    <property type="component" value="Chromosome"/>
</dbReference>
<dbReference type="OrthoDB" id="832467at2"/>
<evidence type="ECO:0000313" key="1">
    <source>
        <dbReference type="EMBL" id="AKP49672.1"/>
    </source>
</evidence>
<accession>A0A0H4PN31</accession>
<protein>
    <recommendedName>
        <fullName evidence="3">Lipoprotein</fullName>
    </recommendedName>
</protein>
<sequence>MNVSKHLTLLSIGVLSLLLLSCQEGKTQTPTNLSIEITDSIRIDYLGLLDLMDIQPKMERLLLHDRQRGIILMTDFNGNPLLNMDKGGDQKDSYGRFLWSTANIKENEHISLVSQKGFFEFDSKGNLAKHKPFKEEVPFFAGRAAADSELMEHNGILFQKGLVAWGEYNKTQDEYYDQFQLLVKFDPEKGTAERIINLEKNSPFRNSRRSYEISEMNPCFTIFEDKLFVIAGTDPHLNVYDIHSPHQLLDRKRIDYPNYTMGEGEDRGKADPKSIAIDMSAGRTYTLKAYKDYLIASYNPGYDSMNKEKYKMEGKYPNTLLLMNHQGETIQSLALPDKLDHRQFLVRDGKLWWLSKLNSEKEEDFIQIYKVEIINKK</sequence>
<dbReference type="RefSeq" id="WP_157470234.1">
    <property type="nucleotide sequence ID" value="NZ_CP012040.1"/>
</dbReference>
<proteinExistence type="predicted"/>
<reference evidence="1 2" key="1">
    <citation type="submission" date="2015-07" db="EMBL/GenBank/DDBJ databases">
        <authorList>
            <person name="Kim K.M."/>
        </authorList>
    </citation>
    <scope>NUCLEOTIDE SEQUENCE [LARGE SCALE GENOMIC DNA]</scope>
    <source>
        <strain evidence="1 2">KCTC 12363</strain>
    </source>
</reference>
<dbReference type="AlphaFoldDB" id="A0A0H4PN31"/>
<dbReference type="PROSITE" id="PS51257">
    <property type="entry name" value="PROKAR_LIPOPROTEIN"/>
    <property type="match status" value="1"/>
</dbReference>
<gene>
    <name evidence="1" type="ORF">CA2015_0190</name>
</gene>
<evidence type="ECO:0008006" key="3">
    <source>
        <dbReference type="Google" id="ProtNLM"/>
    </source>
</evidence>
<keyword evidence="2" id="KW-1185">Reference proteome</keyword>
<organism evidence="1 2">
    <name type="scientific">Cyclobacterium amurskyense</name>
    <dbReference type="NCBI Taxonomy" id="320787"/>
    <lineage>
        <taxon>Bacteria</taxon>
        <taxon>Pseudomonadati</taxon>
        <taxon>Bacteroidota</taxon>
        <taxon>Cytophagia</taxon>
        <taxon>Cytophagales</taxon>
        <taxon>Cyclobacteriaceae</taxon>
        <taxon>Cyclobacterium</taxon>
    </lineage>
</organism>